<dbReference type="OrthoDB" id="9150437at2"/>
<feature type="transmembrane region" description="Helical" evidence="1">
    <location>
        <begin position="42"/>
        <end position="59"/>
    </location>
</feature>
<dbReference type="RefSeq" id="WP_048921462.1">
    <property type="nucleotide sequence ID" value="NZ_CP010777.1"/>
</dbReference>
<dbReference type="InterPro" id="IPR037185">
    <property type="entry name" value="EmrE-like"/>
</dbReference>
<feature type="transmembrane region" description="Helical" evidence="1">
    <location>
        <begin position="180"/>
        <end position="200"/>
    </location>
</feature>
<protein>
    <submittedName>
        <fullName evidence="3">Membrane protein</fullName>
    </submittedName>
</protein>
<name>A0A0H4W7P4_9BACT</name>
<evidence type="ECO:0000313" key="4">
    <source>
        <dbReference type="Proteomes" id="UP000036458"/>
    </source>
</evidence>
<dbReference type="PANTHER" id="PTHR22911:SF79">
    <property type="entry name" value="MOBA-LIKE NTP TRANSFERASE DOMAIN-CONTAINING PROTEIN"/>
    <property type="match status" value="1"/>
</dbReference>
<keyword evidence="4" id="KW-1185">Reference proteome</keyword>
<dbReference type="PATRIC" id="fig|1379910.4.peg.3019"/>
<feature type="transmembrane region" description="Helical" evidence="1">
    <location>
        <begin position="274"/>
        <end position="295"/>
    </location>
</feature>
<gene>
    <name evidence="3" type="ORF">TH63_13880</name>
</gene>
<dbReference type="PANTHER" id="PTHR22911">
    <property type="entry name" value="ACYL-MALONYL CONDENSING ENZYME-RELATED"/>
    <property type="match status" value="1"/>
</dbReference>
<feature type="transmembrane region" description="Helical" evidence="1">
    <location>
        <begin position="71"/>
        <end position="90"/>
    </location>
</feature>
<dbReference type="STRING" id="1379910.TH63_13880"/>
<accession>A0A0H4W7P4</accession>
<feature type="transmembrane region" description="Helical" evidence="1">
    <location>
        <begin position="126"/>
        <end position="142"/>
    </location>
</feature>
<keyword evidence="1" id="KW-0472">Membrane</keyword>
<feature type="transmembrane region" description="Helical" evidence="1">
    <location>
        <begin position="14"/>
        <end position="36"/>
    </location>
</feature>
<evidence type="ECO:0000256" key="1">
    <source>
        <dbReference type="SAM" id="Phobius"/>
    </source>
</evidence>
<dbReference type="InterPro" id="IPR000620">
    <property type="entry name" value="EamA_dom"/>
</dbReference>
<keyword evidence="1" id="KW-1133">Transmembrane helix</keyword>
<dbReference type="SUPFAM" id="SSF103481">
    <property type="entry name" value="Multidrug resistance efflux transporter EmrE"/>
    <property type="match status" value="2"/>
</dbReference>
<dbReference type="Pfam" id="PF00892">
    <property type="entry name" value="EamA"/>
    <property type="match status" value="2"/>
</dbReference>
<feature type="domain" description="EamA" evidence="2">
    <location>
        <begin position="22"/>
        <end position="142"/>
    </location>
</feature>
<keyword evidence="1" id="KW-0812">Transmembrane</keyword>
<dbReference type="EMBL" id="CP010777">
    <property type="protein sequence ID" value="AKQ46466.1"/>
    <property type="molecule type" value="Genomic_DNA"/>
</dbReference>
<evidence type="ECO:0000259" key="2">
    <source>
        <dbReference type="Pfam" id="PF00892"/>
    </source>
</evidence>
<dbReference type="Proteomes" id="UP000036458">
    <property type="component" value="Chromosome"/>
</dbReference>
<reference evidence="3 4" key="1">
    <citation type="submission" date="2015-01" db="EMBL/GenBank/DDBJ databases">
        <title>Rufibacter sp./DG31D/ whole genome sequencing.</title>
        <authorList>
            <person name="Kim M.K."/>
            <person name="Srinivasan S."/>
            <person name="Lee J.-J."/>
        </authorList>
    </citation>
    <scope>NUCLEOTIDE SEQUENCE [LARGE SCALE GENOMIC DNA]</scope>
    <source>
        <strain evidence="3 4">DG31D</strain>
    </source>
</reference>
<dbReference type="KEGG" id="ruf:TH63_13880"/>
<sequence>MSASHSSTPRFKDYLELHFIILLWGFTAILGKLISIPAVELVLYRTILAAIALAVVIRFKGGSFKIGRQNIVKIVGVGFMIAAHWILFFASARVSSVSICLAGMSTASLWTSLLEPMFTKKKIKPHEVGLAILIIIGLYIIFRFEFDHVVGISMALGSAFLAACFTIINSNLTKTHAPATITCFEMAGAFLATALFLPFYRTWMTETGTLQLAVNLWDVLWIGILALVCTVYAYTGAVRLMQKFSAYTMNLTVNMEPVYGIILAWFIFKEGEQMSAGFYYGASIILFSVFLHPILEGIRNRRIRRLQDSLPN</sequence>
<dbReference type="GO" id="GO:0016020">
    <property type="term" value="C:membrane"/>
    <property type="evidence" value="ECO:0007669"/>
    <property type="project" value="InterPro"/>
</dbReference>
<feature type="transmembrane region" description="Helical" evidence="1">
    <location>
        <begin position="212"/>
        <end position="235"/>
    </location>
</feature>
<dbReference type="AlphaFoldDB" id="A0A0H4W7P4"/>
<proteinExistence type="predicted"/>
<feature type="transmembrane region" description="Helical" evidence="1">
    <location>
        <begin position="148"/>
        <end position="168"/>
    </location>
</feature>
<feature type="transmembrane region" description="Helical" evidence="1">
    <location>
        <begin position="247"/>
        <end position="268"/>
    </location>
</feature>
<feature type="domain" description="EamA" evidence="2">
    <location>
        <begin position="151"/>
        <end position="291"/>
    </location>
</feature>
<evidence type="ECO:0000313" key="3">
    <source>
        <dbReference type="EMBL" id="AKQ46466.1"/>
    </source>
</evidence>
<organism evidence="3 4">
    <name type="scientific">Rufibacter radiotolerans</name>
    <dbReference type="NCBI Taxonomy" id="1379910"/>
    <lineage>
        <taxon>Bacteria</taxon>
        <taxon>Pseudomonadati</taxon>
        <taxon>Bacteroidota</taxon>
        <taxon>Cytophagia</taxon>
        <taxon>Cytophagales</taxon>
        <taxon>Hymenobacteraceae</taxon>
        <taxon>Rufibacter</taxon>
    </lineage>
</organism>